<dbReference type="AlphaFoldDB" id="A0A1F5N7Q0"/>
<dbReference type="STRING" id="1817821.A2717_03170"/>
<dbReference type="EMBL" id="MFEH01000005">
    <property type="protein sequence ID" value="OGE73613.1"/>
    <property type="molecule type" value="Genomic_DNA"/>
</dbReference>
<organism evidence="1 2">
    <name type="scientific">Candidatus Doudnabacteria bacterium RIFCSPHIGHO2_01_FULL_41_86</name>
    <dbReference type="NCBI Taxonomy" id="1817821"/>
    <lineage>
        <taxon>Bacteria</taxon>
        <taxon>Candidatus Doudnaibacteriota</taxon>
    </lineage>
</organism>
<dbReference type="InterPro" id="IPR043504">
    <property type="entry name" value="Peptidase_S1_PA_chymotrypsin"/>
</dbReference>
<dbReference type="InterPro" id="IPR009003">
    <property type="entry name" value="Peptidase_S1_PA"/>
</dbReference>
<evidence type="ECO:0008006" key="3">
    <source>
        <dbReference type="Google" id="ProtNLM"/>
    </source>
</evidence>
<sequence length="255" mass="28935">MFSNNVPFKKDRILRVTINYTNNGWSTGSGFFINDKGHFLTCFHVAFGQGFSKLKNTSEYQQIIGLNEHEKLDKWFAQSVKSVIIEFPDKTTASLKLKKHNHKFDIVLLKLSDENFGKDIKYFDLDFNAEINYDDHVFFAGFPISPPYDNRETPFAINTGIVSSFPNTEVVGERYQHIQINSISLGGNSGAPLFRKYSNKVIGIINGNMNWGADNVAYVVDDKTGRTQKGSLRTPLSIAYATSLRMVYELTDLFK</sequence>
<comment type="caution">
    <text evidence="1">The sequence shown here is derived from an EMBL/GenBank/DDBJ whole genome shotgun (WGS) entry which is preliminary data.</text>
</comment>
<evidence type="ECO:0000313" key="1">
    <source>
        <dbReference type="EMBL" id="OGE73613.1"/>
    </source>
</evidence>
<dbReference type="Proteomes" id="UP000177610">
    <property type="component" value="Unassembled WGS sequence"/>
</dbReference>
<dbReference type="Gene3D" id="2.40.10.10">
    <property type="entry name" value="Trypsin-like serine proteases"/>
    <property type="match status" value="2"/>
</dbReference>
<gene>
    <name evidence="1" type="ORF">A2717_03170</name>
</gene>
<accession>A0A1F5N7Q0</accession>
<dbReference type="Pfam" id="PF13365">
    <property type="entry name" value="Trypsin_2"/>
    <property type="match status" value="1"/>
</dbReference>
<dbReference type="PANTHER" id="PTHR43019:SF23">
    <property type="entry name" value="PROTEASE DO-LIKE 5, CHLOROPLASTIC"/>
    <property type="match status" value="1"/>
</dbReference>
<dbReference type="SUPFAM" id="SSF50494">
    <property type="entry name" value="Trypsin-like serine proteases"/>
    <property type="match status" value="1"/>
</dbReference>
<protein>
    <recommendedName>
        <fullName evidence="3">Serine protease</fullName>
    </recommendedName>
</protein>
<dbReference type="PANTHER" id="PTHR43019">
    <property type="entry name" value="SERINE ENDOPROTEASE DEGS"/>
    <property type="match status" value="1"/>
</dbReference>
<evidence type="ECO:0000313" key="2">
    <source>
        <dbReference type="Proteomes" id="UP000177610"/>
    </source>
</evidence>
<name>A0A1F5N7Q0_9BACT</name>
<proteinExistence type="predicted"/>
<reference evidence="1 2" key="1">
    <citation type="journal article" date="2016" name="Nat. Commun.">
        <title>Thousands of microbial genomes shed light on interconnected biogeochemical processes in an aquifer system.</title>
        <authorList>
            <person name="Anantharaman K."/>
            <person name="Brown C.T."/>
            <person name="Hug L.A."/>
            <person name="Sharon I."/>
            <person name="Castelle C.J."/>
            <person name="Probst A.J."/>
            <person name="Thomas B.C."/>
            <person name="Singh A."/>
            <person name="Wilkins M.J."/>
            <person name="Karaoz U."/>
            <person name="Brodie E.L."/>
            <person name="Williams K.H."/>
            <person name="Hubbard S.S."/>
            <person name="Banfield J.F."/>
        </authorList>
    </citation>
    <scope>NUCLEOTIDE SEQUENCE [LARGE SCALE GENOMIC DNA]</scope>
</reference>